<dbReference type="STRING" id="1299998.AUL39_05840"/>
<sequence length="530" mass="59051">MKVSPQLICEGLPAEFEAQLSGASPLEETLEAPELLATDAPELRGGRIFVTSADRLPRLTKLGQGCALLCIGDTRRLDWFRRHCAVITVSPSLDFYTVFSAVQQVFLRIGNWVLDTYQILEDGGSIQSMLEASAAVTPASMIVVDSSFDCIASTGLRADSAESPEGVPDGAAEEAGRRLPLSQVDQYLASYNLSMSEKEPFALEFDQLQSLNVNLIDANGYHGCLSFLYYDRSMRPGDSFIARHLARMVLRCVSQPRGKTETRNDILKRALSNLIENLPLGTLELAALQAASSNGTYVCVLMRPQRRSRELPLSYICNSLEEDIPGTIAFEYKQTSVAAFIRIDRLAPEGSRRDELERRLLPILVSLDMKAGMSDHVSNPLEARSYFLQASIALDKGSCLQEGPSLYRFQDYALAELLENCTGEMPVELYFTSGLRRLFAHDKNSATSYVQTMSEYLKHNMNVTHTAQALFIHRSTLIDRLERIRSLLDEDLEDPDERLRLEMVLRALELRGQLRNQLGGYSQSGSIPLM</sequence>
<feature type="domain" description="PucR C-terminal helix-turn-helix" evidence="1">
    <location>
        <begin position="450"/>
        <end position="507"/>
    </location>
</feature>
<evidence type="ECO:0000313" key="3">
    <source>
        <dbReference type="Proteomes" id="UP000054078"/>
    </source>
</evidence>
<dbReference type="AlphaFoldDB" id="A0A117J489"/>
<gene>
    <name evidence="2" type="ORF">AUL39_05840</name>
</gene>
<dbReference type="Proteomes" id="UP000054078">
    <property type="component" value="Unassembled WGS sequence"/>
</dbReference>
<evidence type="ECO:0000259" key="1">
    <source>
        <dbReference type="Pfam" id="PF13556"/>
    </source>
</evidence>
<accession>A0A117J489</accession>
<dbReference type="InterPro" id="IPR051448">
    <property type="entry name" value="CdaR-like_regulators"/>
</dbReference>
<dbReference type="InterPro" id="IPR025736">
    <property type="entry name" value="PucR_C-HTH_dom"/>
</dbReference>
<dbReference type="Pfam" id="PF13556">
    <property type="entry name" value="HTH_30"/>
    <property type="match status" value="1"/>
</dbReference>
<dbReference type="InterPro" id="IPR042070">
    <property type="entry name" value="PucR_C-HTH_sf"/>
</dbReference>
<protein>
    <recommendedName>
        <fullName evidence="1">PucR C-terminal helix-turn-helix domain-containing protein</fullName>
    </recommendedName>
</protein>
<name>A0A117J489_TRASO</name>
<proteinExistence type="predicted"/>
<comment type="caution">
    <text evidence="2">The sequence shown here is derived from an EMBL/GenBank/DDBJ whole genome shotgun (WGS) entry which is preliminary data.</text>
</comment>
<organism evidence="2 3">
    <name type="scientific">Tractidigestivibacter scatoligenes</name>
    <name type="common">Olsenella scatoligenes</name>
    <dbReference type="NCBI Taxonomy" id="1299998"/>
    <lineage>
        <taxon>Bacteria</taxon>
        <taxon>Bacillati</taxon>
        <taxon>Actinomycetota</taxon>
        <taxon>Coriobacteriia</taxon>
        <taxon>Coriobacteriales</taxon>
        <taxon>Atopobiaceae</taxon>
        <taxon>Tractidigestivibacter</taxon>
    </lineage>
</organism>
<dbReference type="PANTHER" id="PTHR33744">
    <property type="entry name" value="CARBOHYDRATE DIACID REGULATOR"/>
    <property type="match status" value="1"/>
</dbReference>
<dbReference type="EMBL" id="LOJF01000009">
    <property type="protein sequence ID" value="KUH58512.1"/>
    <property type="molecule type" value="Genomic_DNA"/>
</dbReference>
<evidence type="ECO:0000313" key="2">
    <source>
        <dbReference type="EMBL" id="KUH58512.1"/>
    </source>
</evidence>
<dbReference type="Gene3D" id="1.10.10.2840">
    <property type="entry name" value="PucR C-terminal helix-turn-helix domain"/>
    <property type="match status" value="1"/>
</dbReference>
<reference evidence="2 3" key="1">
    <citation type="submission" date="2015-12" db="EMBL/GenBank/DDBJ databases">
        <title>Draft Genome Sequence of Olsenella scatoligenes SK9K4T; a Producer of 3-Methylindole- (skatole) and 4-Methylphenol- (p-cresol) Isolated from Pig Feces.</title>
        <authorList>
            <person name="Li X."/>
            <person name="Borg B."/>
            <person name="Canibe N."/>
        </authorList>
    </citation>
    <scope>NUCLEOTIDE SEQUENCE [LARGE SCALE GENOMIC DNA]</scope>
    <source>
        <strain evidence="2 3">SK9K4</strain>
    </source>
</reference>
<keyword evidence="3" id="KW-1185">Reference proteome</keyword>